<gene>
    <name evidence="6" type="primary">minC</name>
    <name evidence="9" type="ORF">WMO43_07075</name>
</gene>
<dbReference type="Gene3D" id="2.160.20.70">
    <property type="match status" value="1"/>
</dbReference>
<comment type="similarity">
    <text evidence="1 6">Belongs to the MinC family.</text>
</comment>
<organism evidence="9 10">
    <name type="scientific">Maccoyibacter intestinihominis</name>
    <dbReference type="NCBI Taxonomy" id="3133499"/>
    <lineage>
        <taxon>Bacteria</taxon>
        <taxon>Bacillati</taxon>
        <taxon>Bacillota</taxon>
        <taxon>Clostridia</taxon>
        <taxon>Lachnospirales</taxon>
        <taxon>Lachnospiraceae</taxon>
        <taxon>Maccoyibacter</taxon>
    </lineage>
</organism>
<dbReference type="RefSeq" id="WP_177962633.1">
    <property type="nucleotide sequence ID" value="NZ_JBBMEX010000006.1"/>
</dbReference>
<dbReference type="InterPro" id="IPR055219">
    <property type="entry name" value="MinC_N_1"/>
</dbReference>
<dbReference type="InterPro" id="IPR013033">
    <property type="entry name" value="MinC"/>
</dbReference>
<dbReference type="Pfam" id="PF22642">
    <property type="entry name" value="MinC_N_1"/>
    <property type="match status" value="1"/>
</dbReference>
<keyword evidence="3 6" id="KW-0717">Septation</keyword>
<evidence type="ECO:0000256" key="6">
    <source>
        <dbReference type="HAMAP-Rule" id="MF_00267"/>
    </source>
</evidence>
<name>A0ABV1HD32_9FIRM</name>
<comment type="function">
    <text evidence="6">Cell division inhibitor that blocks the formation of polar Z ring septums. Rapidly oscillates between the poles of the cell to destabilize FtsZ filaments that have formed before they mature into polar Z rings. Prevents FtsZ polymerization.</text>
</comment>
<comment type="caution">
    <text evidence="9">The sequence shown here is derived from an EMBL/GenBank/DDBJ whole genome shotgun (WGS) entry which is preliminary data.</text>
</comment>
<keyword evidence="2 6" id="KW-0132">Cell division</keyword>
<comment type="subunit">
    <text evidence="5 6">Interacts with MinD and FtsZ.</text>
</comment>
<dbReference type="Gene3D" id="3.30.160.540">
    <property type="match status" value="1"/>
</dbReference>
<keyword evidence="10" id="KW-1185">Reference proteome</keyword>
<sequence>MEQQVILKSNRYGINLILNENLPFEELLDAIILKFHESDKFFKNASIAITFSGRHLSTEEEIRIIDAITEQTSIHIICVLDSDEQKELDTQAQIEEFLRRQEESTGQFYKGTLRSGQVLECESSVVIVGDVNPGAKIVARGNIVVLGSLDGNAYAGAAGNSESFVAALHMNPIQIKIADVIGRSEDKSPLERLRGRKKQLEPQVAYIKEEAICIDVMKNGMFENFY</sequence>
<evidence type="ECO:0000256" key="1">
    <source>
        <dbReference type="ARBA" id="ARBA00006291"/>
    </source>
</evidence>
<evidence type="ECO:0000313" key="10">
    <source>
        <dbReference type="Proteomes" id="UP001454489"/>
    </source>
</evidence>
<dbReference type="InterPro" id="IPR005526">
    <property type="entry name" value="Septum_form_inhib_MinC_C"/>
</dbReference>
<dbReference type="HAMAP" id="MF_00267">
    <property type="entry name" value="MinC"/>
    <property type="match status" value="1"/>
</dbReference>
<feature type="domain" description="Septum site-determining protein MinC N-terminal" evidence="8">
    <location>
        <begin position="5"/>
        <end position="78"/>
    </location>
</feature>
<dbReference type="SUPFAM" id="SSF63848">
    <property type="entry name" value="Cell-division inhibitor MinC, C-terminal domain"/>
    <property type="match status" value="1"/>
</dbReference>
<dbReference type="InterPro" id="IPR036145">
    <property type="entry name" value="MinC_C_sf"/>
</dbReference>
<evidence type="ECO:0000259" key="8">
    <source>
        <dbReference type="Pfam" id="PF22642"/>
    </source>
</evidence>
<dbReference type="Proteomes" id="UP001454489">
    <property type="component" value="Unassembled WGS sequence"/>
</dbReference>
<dbReference type="EMBL" id="JBBMEX010000006">
    <property type="protein sequence ID" value="MEQ2557628.1"/>
    <property type="molecule type" value="Genomic_DNA"/>
</dbReference>
<evidence type="ECO:0000259" key="7">
    <source>
        <dbReference type="Pfam" id="PF03775"/>
    </source>
</evidence>
<evidence type="ECO:0000256" key="4">
    <source>
        <dbReference type="ARBA" id="ARBA00023306"/>
    </source>
</evidence>
<protein>
    <recommendedName>
        <fullName evidence="6">Probable septum site-determining protein MinC</fullName>
    </recommendedName>
</protein>
<feature type="domain" description="Septum formation inhibitor MinC C-terminal" evidence="7">
    <location>
        <begin position="109"/>
        <end position="214"/>
    </location>
</feature>
<keyword evidence="4 6" id="KW-0131">Cell cycle</keyword>
<dbReference type="Pfam" id="PF03775">
    <property type="entry name" value="MinC_C"/>
    <property type="match status" value="1"/>
</dbReference>
<dbReference type="InterPro" id="IPR016098">
    <property type="entry name" value="CAP/MinC_C"/>
</dbReference>
<evidence type="ECO:0000256" key="2">
    <source>
        <dbReference type="ARBA" id="ARBA00022618"/>
    </source>
</evidence>
<evidence type="ECO:0000256" key="5">
    <source>
        <dbReference type="ARBA" id="ARBA00046874"/>
    </source>
</evidence>
<dbReference type="PANTHER" id="PTHR34108">
    <property type="entry name" value="SEPTUM SITE-DETERMINING PROTEIN MINC"/>
    <property type="match status" value="1"/>
</dbReference>
<evidence type="ECO:0000256" key="3">
    <source>
        <dbReference type="ARBA" id="ARBA00023210"/>
    </source>
</evidence>
<reference evidence="9 10" key="1">
    <citation type="submission" date="2024-03" db="EMBL/GenBank/DDBJ databases">
        <title>Human intestinal bacterial collection.</title>
        <authorList>
            <person name="Pauvert C."/>
            <person name="Hitch T.C.A."/>
            <person name="Clavel T."/>
        </authorList>
    </citation>
    <scope>NUCLEOTIDE SEQUENCE [LARGE SCALE GENOMIC DNA]</scope>
    <source>
        <strain evidence="9 10">CLA-AA-H185</strain>
    </source>
</reference>
<accession>A0ABV1HD32</accession>
<dbReference type="PANTHER" id="PTHR34108:SF1">
    <property type="entry name" value="SEPTUM SITE-DETERMINING PROTEIN MINC"/>
    <property type="match status" value="1"/>
</dbReference>
<evidence type="ECO:0000313" key="9">
    <source>
        <dbReference type="EMBL" id="MEQ2557628.1"/>
    </source>
</evidence>
<proteinExistence type="inferred from homology"/>